<dbReference type="SUPFAM" id="SSF46565">
    <property type="entry name" value="Chaperone J-domain"/>
    <property type="match status" value="1"/>
</dbReference>
<feature type="domain" description="J" evidence="2">
    <location>
        <begin position="80"/>
        <end position="144"/>
    </location>
</feature>
<dbReference type="CDD" id="cd06257">
    <property type="entry name" value="DnaJ"/>
    <property type="match status" value="1"/>
</dbReference>
<gene>
    <name evidence="3" type="ORF">TSPGSL018_3360</name>
</gene>
<dbReference type="EMBL" id="GBEZ01015377">
    <property type="protein sequence ID" value="JAC70780.1"/>
    <property type="molecule type" value="Transcribed_RNA"/>
</dbReference>
<dbReference type="AlphaFoldDB" id="A0A061RJE3"/>
<dbReference type="PROSITE" id="PS50076">
    <property type="entry name" value="DNAJ_2"/>
    <property type="match status" value="1"/>
</dbReference>
<protein>
    <submittedName>
        <fullName evidence="3">Dnaj protein subfamily a member 4</fullName>
    </submittedName>
</protein>
<dbReference type="Pfam" id="PF00226">
    <property type="entry name" value="DnaJ"/>
    <property type="match status" value="1"/>
</dbReference>
<accession>A0A061RJE3</accession>
<dbReference type="PANTHER" id="PTHR43908">
    <property type="entry name" value="AT29763P-RELATED"/>
    <property type="match status" value="1"/>
</dbReference>
<evidence type="ECO:0000259" key="2">
    <source>
        <dbReference type="PROSITE" id="PS50076"/>
    </source>
</evidence>
<proteinExistence type="predicted"/>
<dbReference type="InterPro" id="IPR051100">
    <property type="entry name" value="DnaJ_subfamily_B/C"/>
</dbReference>
<dbReference type="InterPro" id="IPR036869">
    <property type="entry name" value="J_dom_sf"/>
</dbReference>
<dbReference type="Gene3D" id="1.10.287.110">
    <property type="entry name" value="DnaJ domain"/>
    <property type="match status" value="1"/>
</dbReference>
<dbReference type="SMART" id="SM00271">
    <property type="entry name" value="DnaJ"/>
    <property type="match status" value="1"/>
</dbReference>
<dbReference type="InterPro" id="IPR018253">
    <property type="entry name" value="DnaJ_domain_CS"/>
</dbReference>
<dbReference type="InterPro" id="IPR001623">
    <property type="entry name" value="DnaJ_domain"/>
</dbReference>
<feature type="region of interest" description="Disordered" evidence="1">
    <location>
        <begin position="151"/>
        <end position="176"/>
    </location>
</feature>
<organism evidence="3">
    <name type="scientific">Tetraselmis sp. GSL018</name>
    <dbReference type="NCBI Taxonomy" id="582737"/>
    <lineage>
        <taxon>Eukaryota</taxon>
        <taxon>Viridiplantae</taxon>
        <taxon>Chlorophyta</taxon>
        <taxon>core chlorophytes</taxon>
        <taxon>Chlorodendrophyceae</taxon>
        <taxon>Chlorodendrales</taxon>
        <taxon>Chlorodendraceae</taxon>
        <taxon>Tetraselmis</taxon>
    </lineage>
</organism>
<reference evidence="3" key="1">
    <citation type="submission" date="2014-05" db="EMBL/GenBank/DDBJ databases">
        <title>The transcriptome of the halophilic microalga Tetraselmis sp. GSL018 isolated from the Great Salt Lake, Utah.</title>
        <authorList>
            <person name="Jinkerson R.E."/>
            <person name="D'Adamo S."/>
            <person name="Posewitz M.C."/>
        </authorList>
    </citation>
    <scope>NUCLEOTIDE SEQUENCE</scope>
    <source>
        <strain evidence="3">GSL018</strain>
    </source>
</reference>
<dbReference type="PROSITE" id="PS00636">
    <property type="entry name" value="DNAJ_1"/>
    <property type="match status" value="1"/>
</dbReference>
<dbReference type="PRINTS" id="PR00625">
    <property type="entry name" value="JDOMAIN"/>
</dbReference>
<evidence type="ECO:0000313" key="3">
    <source>
        <dbReference type="EMBL" id="JAC70780.1"/>
    </source>
</evidence>
<evidence type="ECO:0000256" key="1">
    <source>
        <dbReference type="SAM" id="MobiDB-lite"/>
    </source>
</evidence>
<name>A0A061RJE3_9CHLO</name>
<sequence length="221" mass="24860">MTVRATIFPLPSWKGSVCSGRYFVFQFAHSLRRVPFIASCATPVRFNLNIISSMTTARTRVKAGERSPHQEISRILKAETHYDVLGVPRSSSVEDIKRAYKRLALLLHPDKSPVSNGEEAFKVATQAYACLKDPQKRSVYDRWAFGRRPSVAKHTEARAPSPRRQQQRAREQQWRPRSTFETLFERCGCAAGGGRAGSFSWPLCIAECLPWAALAAFAVFV</sequence>
<dbReference type="GO" id="GO:0005783">
    <property type="term" value="C:endoplasmic reticulum"/>
    <property type="evidence" value="ECO:0007669"/>
    <property type="project" value="UniProtKB-ARBA"/>
</dbReference>